<accession>A0A8X6Y1L2</accession>
<reference evidence="1" key="1">
    <citation type="submission" date="2020-08" db="EMBL/GenBank/DDBJ databases">
        <title>Multicomponent nature underlies the extraordinary mechanical properties of spider dragline silk.</title>
        <authorList>
            <person name="Kono N."/>
            <person name="Nakamura H."/>
            <person name="Mori M."/>
            <person name="Yoshida Y."/>
            <person name="Ohtoshi R."/>
            <person name="Malay A.D."/>
            <person name="Moran D.A.P."/>
            <person name="Tomita M."/>
            <person name="Numata K."/>
            <person name="Arakawa K."/>
        </authorList>
    </citation>
    <scope>NUCLEOTIDE SEQUENCE</scope>
</reference>
<gene>
    <name evidence="1" type="ORF">TNIN_170701</name>
</gene>
<dbReference type="AlphaFoldDB" id="A0A8X6Y1L2"/>
<dbReference type="OrthoDB" id="6508477at2759"/>
<proteinExistence type="predicted"/>
<dbReference type="EMBL" id="BMAV01015220">
    <property type="protein sequence ID" value="GFY64391.1"/>
    <property type="molecule type" value="Genomic_DNA"/>
</dbReference>
<sequence length="124" mass="14289">MPRLLGHPCLQFVSDRMQLPNLMRSTNSCQREILLDMKHRLHILHSEPIQVYFTGPAGSDKTYVLKLEMEIYNSFTVEHNYLTNAFIAYASTDIEGVNAYSAFKIAQSRPYAQCQERSCKITEI</sequence>
<evidence type="ECO:0000313" key="2">
    <source>
        <dbReference type="Proteomes" id="UP000886998"/>
    </source>
</evidence>
<keyword evidence="2" id="KW-1185">Reference proteome</keyword>
<name>A0A8X6Y1L2_9ARAC</name>
<organism evidence="1 2">
    <name type="scientific">Trichonephila inaurata madagascariensis</name>
    <dbReference type="NCBI Taxonomy" id="2747483"/>
    <lineage>
        <taxon>Eukaryota</taxon>
        <taxon>Metazoa</taxon>
        <taxon>Ecdysozoa</taxon>
        <taxon>Arthropoda</taxon>
        <taxon>Chelicerata</taxon>
        <taxon>Arachnida</taxon>
        <taxon>Araneae</taxon>
        <taxon>Araneomorphae</taxon>
        <taxon>Entelegynae</taxon>
        <taxon>Araneoidea</taxon>
        <taxon>Nephilidae</taxon>
        <taxon>Trichonephila</taxon>
        <taxon>Trichonephila inaurata</taxon>
    </lineage>
</organism>
<comment type="caution">
    <text evidence="1">The sequence shown here is derived from an EMBL/GenBank/DDBJ whole genome shotgun (WGS) entry which is preliminary data.</text>
</comment>
<evidence type="ECO:0000313" key="1">
    <source>
        <dbReference type="EMBL" id="GFY64391.1"/>
    </source>
</evidence>
<dbReference type="Proteomes" id="UP000886998">
    <property type="component" value="Unassembled WGS sequence"/>
</dbReference>
<protein>
    <submittedName>
        <fullName evidence="1">Uncharacterized protein</fullName>
    </submittedName>
</protein>